<organism evidence="9 10">
    <name type="scientific">Lachnoanaerobaculum saburreum</name>
    <dbReference type="NCBI Taxonomy" id="467210"/>
    <lineage>
        <taxon>Bacteria</taxon>
        <taxon>Bacillati</taxon>
        <taxon>Bacillota</taxon>
        <taxon>Clostridia</taxon>
        <taxon>Lachnospirales</taxon>
        <taxon>Lachnospiraceae</taxon>
        <taxon>Lachnoanaerobaculum</taxon>
    </lineage>
</organism>
<evidence type="ECO:0000256" key="4">
    <source>
        <dbReference type="ARBA" id="ARBA00022692"/>
    </source>
</evidence>
<keyword evidence="3" id="KW-1003">Cell membrane</keyword>
<dbReference type="AlphaFoldDB" id="A0A133ZRG9"/>
<comment type="similarity">
    <text evidence="7">Belongs to the binding-protein-dependent transport system permease family.</text>
</comment>
<comment type="subcellular location">
    <subcellularLocation>
        <location evidence="1 7">Cell membrane</location>
        <topology evidence="1 7">Multi-pass membrane protein</topology>
    </subcellularLocation>
</comment>
<feature type="transmembrane region" description="Helical" evidence="7">
    <location>
        <begin position="90"/>
        <end position="112"/>
    </location>
</feature>
<comment type="caution">
    <text evidence="9">The sequence shown here is derived from an EMBL/GenBank/DDBJ whole genome shotgun (WGS) entry which is preliminary data.</text>
</comment>
<keyword evidence="2 7" id="KW-0813">Transport</keyword>
<protein>
    <submittedName>
        <fullName evidence="9">ABC transporter, permease protein</fullName>
    </submittedName>
</protein>
<feature type="transmembrane region" description="Helical" evidence="7">
    <location>
        <begin position="280"/>
        <end position="300"/>
    </location>
</feature>
<evidence type="ECO:0000256" key="5">
    <source>
        <dbReference type="ARBA" id="ARBA00022989"/>
    </source>
</evidence>
<keyword evidence="5 7" id="KW-1133">Transmembrane helix</keyword>
<keyword evidence="10" id="KW-1185">Reference proteome</keyword>
<reference evidence="10" key="1">
    <citation type="submission" date="2016-01" db="EMBL/GenBank/DDBJ databases">
        <authorList>
            <person name="Mitreva M."/>
            <person name="Pepin K.H."/>
            <person name="Mihindukulasuriya K.A."/>
            <person name="Fulton R."/>
            <person name="Fronick C."/>
            <person name="O'Laughlin M."/>
            <person name="Miner T."/>
            <person name="Herter B."/>
            <person name="Rosa B.A."/>
            <person name="Cordes M."/>
            <person name="Tomlinson C."/>
            <person name="Wollam A."/>
            <person name="Palsikar V.B."/>
            <person name="Mardis E.R."/>
            <person name="Wilson R.K."/>
        </authorList>
    </citation>
    <scope>NUCLEOTIDE SEQUENCE [LARGE SCALE GENOMIC DNA]</scope>
    <source>
        <strain evidence="10">DNF00896</strain>
    </source>
</reference>
<evidence type="ECO:0000313" key="10">
    <source>
        <dbReference type="Proteomes" id="UP000070394"/>
    </source>
</evidence>
<dbReference type="InterPro" id="IPR051393">
    <property type="entry name" value="ABC_transporter_permease"/>
</dbReference>
<evidence type="ECO:0000259" key="8">
    <source>
        <dbReference type="PROSITE" id="PS50928"/>
    </source>
</evidence>
<dbReference type="Gene3D" id="1.10.3720.10">
    <property type="entry name" value="MetI-like"/>
    <property type="match status" value="1"/>
</dbReference>
<name>A0A133ZRG9_9FIRM</name>
<evidence type="ECO:0000313" key="9">
    <source>
        <dbReference type="EMBL" id="KXB58059.1"/>
    </source>
</evidence>
<feature type="transmembrane region" description="Helical" evidence="7">
    <location>
        <begin position="124"/>
        <end position="145"/>
    </location>
</feature>
<dbReference type="PANTHER" id="PTHR30193:SF37">
    <property type="entry name" value="INNER MEMBRANE ABC TRANSPORTER PERMEASE PROTEIN YCJO"/>
    <property type="match status" value="1"/>
</dbReference>
<dbReference type="PANTHER" id="PTHR30193">
    <property type="entry name" value="ABC TRANSPORTER PERMEASE PROTEIN"/>
    <property type="match status" value="1"/>
</dbReference>
<sequence>MVKSALLFIEGEKMGNKKKFSLSQKQNISGWIFLTPATLLIAIMSFYPMIRAIILSMQTGVGAKISFAGLNNYKRMFSDAVFMQSLKNTFIYLIVQVPIMLLFALLLASLLNDKHLRFKGLFRTCIFLPCATSLVSYAIIFRSLFAVDGYVNNVLIHLGILHTGYNFLSNPFTARIVIIIALLWRWTGYNMVFYLAGLQNIEYSIYEAAKIDGATYFQILRKITIPLLKPMILLTAIMSTNGTLQLFDESVNLTGGGPANSTITMSHYIYNSSFKYVPNFGYSAAMSFLILILVAVLAAIQMKVGDKRD</sequence>
<evidence type="ECO:0000256" key="7">
    <source>
        <dbReference type="RuleBase" id="RU363032"/>
    </source>
</evidence>
<dbReference type="InterPro" id="IPR035906">
    <property type="entry name" value="MetI-like_sf"/>
</dbReference>
<dbReference type="Proteomes" id="UP000070394">
    <property type="component" value="Unassembled WGS sequence"/>
</dbReference>
<evidence type="ECO:0000256" key="3">
    <source>
        <dbReference type="ARBA" id="ARBA00022475"/>
    </source>
</evidence>
<dbReference type="PATRIC" id="fig|467210.3.peg.1225"/>
<dbReference type="STRING" id="467210.HMPREF1866_01235"/>
<proteinExistence type="inferred from homology"/>
<dbReference type="GO" id="GO:0005886">
    <property type="term" value="C:plasma membrane"/>
    <property type="evidence" value="ECO:0007669"/>
    <property type="project" value="UniProtKB-SubCell"/>
</dbReference>
<evidence type="ECO:0000256" key="1">
    <source>
        <dbReference type="ARBA" id="ARBA00004651"/>
    </source>
</evidence>
<keyword evidence="4 7" id="KW-0812">Transmembrane</keyword>
<feature type="transmembrane region" description="Helical" evidence="7">
    <location>
        <begin position="28"/>
        <end position="47"/>
    </location>
</feature>
<keyword evidence="6 7" id="KW-0472">Membrane</keyword>
<dbReference type="CDD" id="cd06261">
    <property type="entry name" value="TM_PBP2"/>
    <property type="match status" value="1"/>
</dbReference>
<dbReference type="GO" id="GO:0055085">
    <property type="term" value="P:transmembrane transport"/>
    <property type="evidence" value="ECO:0007669"/>
    <property type="project" value="InterPro"/>
</dbReference>
<dbReference type="SUPFAM" id="SSF161098">
    <property type="entry name" value="MetI-like"/>
    <property type="match status" value="1"/>
</dbReference>
<dbReference type="Pfam" id="PF00528">
    <property type="entry name" value="BPD_transp_1"/>
    <property type="match status" value="1"/>
</dbReference>
<accession>A0A133ZRG9</accession>
<dbReference type="InterPro" id="IPR000515">
    <property type="entry name" value="MetI-like"/>
</dbReference>
<feature type="transmembrane region" description="Helical" evidence="7">
    <location>
        <begin position="227"/>
        <end position="247"/>
    </location>
</feature>
<gene>
    <name evidence="9" type="ORF">HMPREF1866_01235</name>
</gene>
<dbReference type="PROSITE" id="PS50928">
    <property type="entry name" value="ABC_TM1"/>
    <property type="match status" value="1"/>
</dbReference>
<evidence type="ECO:0000256" key="6">
    <source>
        <dbReference type="ARBA" id="ARBA00023136"/>
    </source>
</evidence>
<feature type="domain" description="ABC transmembrane type-1" evidence="8">
    <location>
        <begin position="86"/>
        <end position="301"/>
    </location>
</feature>
<evidence type="ECO:0000256" key="2">
    <source>
        <dbReference type="ARBA" id="ARBA00022448"/>
    </source>
</evidence>
<dbReference type="EMBL" id="LSDA01000065">
    <property type="protein sequence ID" value="KXB58059.1"/>
    <property type="molecule type" value="Genomic_DNA"/>
</dbReference>